<comment type="domain">
    <text evidence="5">The PRC barrel domain binds ribosomal protein uS19.</text>
</comment>
<name>A0ABW5PPV7_9BACI</name>
<evidence type="ECO:0000256" key="4">
    <source>
        <dbReference type="ARBA" id="ARBA00023186"/>
    </source>
</evidence>
<dbReference type="InterPro" id="IPR036976">
    <property type="entry name" value="RimM_N_sf"/>
</dbReference>
<comment type="subunit">
    <text evidence="5">Binds ribosomal protein uS19.</text>
</comment>
<comment type="subcellular location">
    <subcellularLocation>
        <location evidence="5">Cytoplasm</location>
    </subcellularLocation>
</comment>
<protein>
    <recommendedName>
        <fullName evidence="5">Ribosome maturation factor RimM</fullName>
    </recommendedName>
</protein>
<keyword evidence="1 5" id="KW-0963">Cytoplasm</keyword>
<feature type="domain" description="Ribosome maturation factor RimM PRC barrel" evidence="7">
    <location>
        <begin position="103"/>
        <end position="166"/>
    </location>
</feature>
<dbReference type="PANTHER" id="PTHR33692">
    <property type="entry name" value="RIBOSOME MATURATION FACTOR RIMM"/>
    <property type="match status" value="1"/>
</dbReference>
<evidence type="ECO:0000259" key="6">
    <source>
        <dbReference type="Pfam" id="PF01782"/>
    </source>
</evidence>
<dbReference type="InterPro" id="IPR011033">
    <property type="entry name" value="PRC_barrel-like_sf"/>
</dbReference>
<dbReference type="SUPFAM" id="SSF50346">
    <property type="entry name" value="PRC-barrel domain"/>
    <property type="match status" value="1"/>
</dbReference>
<keyword evidence="4 5" id="KW-0143">Chaperone</keyword>
<sequence>MLDWLYVGKIVNTHGIRGEVRVISDSDFTDERFAKGSKLYIRNAKSNRYQPIIVQNYRRHKQFDLLTFQGYPTINDVEPLKGSELFVSKEQLSDLEEDVFYYHEIIGCTVVTDEGRVLGEIKEILSPGANDVWIVKTGGKDILLPYIDDVVKEVDIENKQIKVHLLPGLIDDES</sequence>
<evidence type="ECO:0000313" key="9">
    <source>
        <dbReference type="Proteomes" id="UP001597458"/>
    </source>
</evidence>
<evidence type="ECO:0000256" key="1">
    <source>
        <dbReference type="ARBA" id="ARBA00022490"/>
    </source>
</evidence>
<dbReference type="NCBIfam" id="TIGR02273">
    <property type="entry name" value="16S_RimM"/>
    <property type="match status" value="1"/>
</dbReference>
<keyword evidence="3 5" id="KW-0698">rRNA processing</keyword>
<dbReference type="Proteomes" id="UP001597458">
    <property type="component" value="Unassembled WGS sequence"/>
</dbReference>
<dbReference type="PANTHER" id="PTHR33692:SF1">
    <property type="entry name" value="RIBOSOME MATURATION FACTOR RIMM"/>
    <property type="match status" value="1"/>
</dbReference>
<dbReference type="Gene3D" id="2.30.30.240">
    <property type="entry name" value="PRC-barrel domain"/>
    <property type="match status" value="1"/>
</dbReference>
<dbReference type="InterPro" id="IPR002676">
    <property type="entry name" value="RimM_N"/>
</dbReference>
<keyword evidence="2 5" id="KW-0690">Ribosome biogenesis</keyword>
<dbReference type="HAMAP" id="MF_00014">
    <property type="entry name" value="Ribosome_mat_RimM"/>
    <property type="match status" value="1"/>
</dbReference>
<comment type="function">
    <text evidence="5">An accessory protein needed during the final step in the assembly of 30S ribosomal subunit, possibly for assembly of the head region. Essential for efficient processing of 16S rRNA. May be needed both before and after RbfA during the maturation of 16S rRNA. It has affinity for free ribosomal 30S subunits but not for 70S ribosomes.</text>
</comment>
<comment type="caution">
    <text evidence="8">The sequence shown here is derived from an EMBL/GenBank/DDBJ whole genome shotgun (WGS) entry which is preliminary data.</text>
</comment>
<dbReference type="Pfam" id="PF01782">
    <property type="entry name" value="RimM"/>
    <property type="match status" value="1"/>
</dbReference>
<feature type="domain" description="RimM N-terminal" evidence="6">
    <location>
        <begin position="7"/>
        <end position="91"/>
    </location>
</feature>
<dbReference type="InterPro" id="IPR009000">
    <property type="entry name" value="Transl_B-barrel_sf"/>
</dbReference>
<dbReference type="InterPro" id="IPR011961">
    <property type="entry name" value="RimM"/>
</dbReference>
<dbReference type="RefSeq" id="WP_141189251.1">
    <property type="nucleotide sequence ID" value="NZ_JBHUMR010000008.1"/>
</dbReference>
<dbReference type="Gene3D" id="2.40.30.60">
    <property type="entry name" value="RimM"/>
    <property type="match status" value="1"/>
</dbReference>
<evidence type="ECO:0000313" key="8">
    <source>
        <dbReference type="EMBL" id="MFD2616909.1"/>
    </source>
</evidence>
<gene>
    <name evidence="5 8" type="primary">rimM</name>
    <name evidence="8" type="ORF">ACFSTF_06240</name>
</gene>
<evidence type="ECO:0000256" key="2">
    <source>
        <dbReference type="ARBA" id="ARBA00022517"/>
    </source>
</evidence>
<dbReference type="Pfam" id="PF24986">
    <property type="entry name" value="PRC_RimM"/>
    <property type="match status" value="1"/>
</dbReference>
<accession>A0ABW5PPV7</accession>
<evidence type="ECO:0000256" key="5">
    <source>
        <dbReference type="HAMAP-Rule" id="MF_00014"/>
    </source>
</evidence>
<dbReference type="EMBL" id="JBHUMR010000008">
    <property type="protein sequence ID" value="MFD2616909.1"/>
    <property type="molecule type" value="Genomic_DNA"/>
</dbReference>
<dbReference type="SUPFAM" id="SSF50447">
    <property type="entry name" value="Translation proteins"/>
    <property type="match status" value="1"/>
</dbReference>
<reference evidence="9" key="1">
    <citation type="journal article" date="2019" name="Int. J. Syst. Evol. Microbiol.">
        <title>The Global Catalogue of Microorganisms (GCM) 10K type strain sequencing project: providing services to taxonomists for standard genome sequencing and annotation.</title>
        <authorList>
            <consortium name="The Broad Institute Genomics Platform"/>
            <consortium name="The Broad Institute Genome Sequencing Center for Infectious Disease"/>
            <person name="Wu L."/>
            <person name="Ma J."/>
        </authorList>
    </citation>
    <scope>NUCLEOTIDE SEQUENCE [LARGE SCALE GENOMIC DNA]</scope>
    <source>
        <strain evidence="9">TISTR 2241</strain>
    </source>
</reference>
<dbReference type="InterPro" id="IPR056792">
    <property type="entry name" value="PRC_RimM"/>
</dbReference>
<proteinExistence type="inferred from homology"/>
<evidence type="ECO:0000256" key="3">
    <source>
        <dbReference type="ARBA" id="ARBA00022552"/>
    </source>
</evidence>
<evidence type="ECO:0000259" key="7">
    <source>
        <dbReference type="Pfam" id="PF24986"/>
    </source>
</evidence>
<keyword evidence="9" id="KW-1185">Reference proteome</keyword>
<organism evidence="8 9">
    <name type="scientific">Terrilactibacillus laevilacticus</name>
    <dbReference type="NCBI Taxonomy" id="1380157"/>
    <lineage>
        <taxon>Bacteria</taxon>
        <taxon>Bacillati</taxon>
        <taxon>Bacillota</taxon>
        <taxon>Bacilli</taxon>
        <taxon>Bacillales</taxon>
        <taxon>Bacillaceae</taxon>
        <taxon>Terrilactibacillus</taxon>
    </lineage>
</organism>
<comment type="similarity">
    <text evidence="5">Belongs to the RimM family.</text>
</comment>